<reference evidence="10 11" key="1">
    <citation type="journal article" date="2018" name="MBio">
        <title>Comparative Genomics Reveals the Core Gene Toolbox for the Fungus-Insect Symbiosis.</title>
        <authorList>
            <person name="Wang Y."/>
            <person name="Stata M."/>
            <person name="Wang W."/>
            <person name="Stajich J.E."/>
            <person name="White M.M."/>
            <person name="Moncalvo J.M."/>
        </authorList>
    </citation>
    <scope>NUCLEOTIDE SEQUENCE [LARGE SCALE GENOMIC DNA]</scope>
    <source>
        <strain evidence="10 11">AUS-77-4</strain>
    </source>
</reference>
<evidence type="ECO:0000256" key="3">
    <source>
        <dbReference type="ARBA" id="ARBA00022448"/>
    </source>
</evidence>
<evidence type="ECO:0000256" key="6">
    <source>
        <dbReference type="ARBA" id="ARBA00023136"/>
    </source>
</evidence>
<keyword evidence="6 8" id="KW-0472">Membrane</keyword>
<organism evidence="10 11">
    <name type="scientific">Furculomyces boomerangus</name>
    <dbReference type="NCBI Taxonomy" id="61424"/>
    <lineage>
        <taxon>Eukaryota</taxon>
        <taxon>Fungi</taxon>
        <taxon>Fungi incertae sedis</taxon>
        <taxon>Zoopagomycota</taxon>
        <taxon>Kickxellomycotina</taxon>
        <taxon>Harpellomycetes</taxon>
        <taxon>Harpellales</taxon>
        <taxon>Harpellaceae</taxon>
        <taxon>Furculomyces</taxon>
    </lineage>
</organism>
<evidence type="ECO:0000256" key="1">
    <source>
        <dbReference type="ARBA" id="ARBA00004141"/>
    </source>
</evidence>
<feature type="region of interest" description="Disordered" evidence="7">
    <location>
        <begin position="232"/>
        <end position="260"/>
    </location>
</feature>
<feature type="transmembrane region" description="Helical" evidence="8">
    <location>
        <begin position="353"/>
        <end position="372"/>
    </location>
</feature>
<dbReference type="AlphaFoldDB" id="A0A2T9Z5D2"/>
<evidence type="ECO:0000256" key="4">
    <source>
        <dbReference type="ARBA" id="ARBA00022692"/>
    </source>
</evidence>
<comment type="subcellular location">
    <subcellularLocation>
        <location evidence="1">Membrane</location>
        <topology evidence="1">Multi-pass membrane protein</topology>
    </subcellularLocation>
</comment>
<comment type="similarity">
    <text evidence="2">Belongs to the major facilitator superfamily. Vesicular transporter family.</text>
</comment>
<accession>A0A2T9Z5D2</accession>
<dbReference type="GO" id="GO:0016020">
    <property type="term" value="C:membrane"/>
    <property type="evidence" value="ECO:0007669"/>
    <property type="project" value="UniProtKB-SubCell"/>
</dbReference>
<evidence type="ECO:0000256" key="7">
    <source>
        <dbReference type="SAM" id="MobiDB-lite"/>
    </source>
</evidence>
<feature type="compositionally biased region" description="Basic and acidic residues" evidence="7">
    <location>
        <begin position="242"/>
        <end position="258"/>
    </location>
</feature>
<feature type="transmembrane region" description="Helical" evidence="8">
    <location>
        <begin position="12"/>
        <end position="31"/>
    </location>
</feature>
<evidence type="ECO:0000313" key="11">
    <source>
        <dbReference type="Proteomes" id="UP000245699"/>
    </source>
</evidence>
<dbReference type="Proteomes" id="UP000245699">
    <property type="component" value="Unassembled WGS sequence"/>
</dbReference>
<dbReference type="SUPFAM" id="SSF103473">
    <property type="entry name" value="MFS general substrate transporter"/>
    <property type="match status" value="1"/>
</dbReference>
<keyword evidence="3" id="KW-0813">Transport</keyword>
<dbReference type="InterPro" id="IPR036259">
    <property type="entry name" value="MFS_trans_sf"/>
</dbReference>
<evidence type="ECO:0000256" key="2">
    <source>
        <dbReference type="ARBA" id="ARBA00006829"/>
    </source>
</evidence>
<dbReference type="EMBL" id="MBFT01000018">
    <property type="protein sequence ID" value="PVU99803.1"/>
    <property type="molecule type" value="Genomic_DNA"/>
</dbReference>
<feature type="transmembrane region" description="Helical" evidence="8">
    <location>
        <begin position="315"/>
        <end position="333"/>
    </location>
</feature>
<dbReference type="PANTHER" id="PTHR23506">
    <property type="entry name" value="GH10249P"/>
    <property type="match status" value="1"/>
</dbReference>
<dbReference type="GO" id="GO:0022857">
    <property type="term" value="F:transmembrane transporter activity"/>
    <property type="evidence" value="ECO:0007669"/>
    <property type="project" value="InterPro"/>
</dbReference>
<name>A0A2T9Z5D2_9FUNG</name>
<sequence>MKTFEFFVSKKALVALVAVSLFIDVAVYGIVTPALPDIFQRDLKASTSVNGIFVAFYGLGVLIGSPTVSYFSDRTGKRRMPMIIGFLVLGFSSIAIGLSKELYQIFLARLGQGIASGITWSLGLAMLIDIYPPDKLDSPISLAYSGFTIGLLSGPFIGGVVYQHSGKMGISYLMMGIALINMIFRFFVPDSDELHERLVAKGQLESTKINQETPSDLENRHIDNGGDVLETDSKKVQSSASDENKSNGVEKNEKEPTKDVVNNGGTSIGFLHLIKEHRVLVCCIITIISYGAMGSLGIVLPIYYSDKYGLNPAKIGYTFIAFSVPSVFGGLIFGKVTESKKMTNLFGPNKKRYVVMLGGNLLMGAFIIFLGLTKSITLAIVFMCLIGFCVGSGNVPVMSALGAHMGLMTQRMIEEGKVPNSGAKGGANSQVYSLYNIAYSFAVLVIPILSGIILKSSGFFLVCLFLGLLVLIGSILSAGSVLMFSKGR</sequence>
<comment type="caution">
    <text evidence="10">The sequence shown here is derived from an EMBL/GenBank/DDBJ whole genome shotgun (WGS) entry which is preliminary data.</text>
</comment>
<feature type="transmembrane region" description="Helical" evidence="8">
    <location>
        <begin position="459"/>
        <end position="484"/>
    </location>
</feature>
<feature type="transmembrane region" description="Helical" evidence="8">
    <location>
        <begin position="51"/>
        <end position="71"/>
    </location>
</feature>
<dbReference type="PRINTS" id="PR01035">
    <property type="entry name" value="TCRTETA"/>
</dbReference>
<dbReference type="CDD" id="cd17325">
    <property type="entry name" value="MFS_MdtG_SLC18_like"/>
    <property type="match status" value="1"/>
</dbReference>
<dbReference type="Gene3D" id="1.20.1250.20">
    <property type="entry name" value="MFS general substrate transporter like domains"/>
    <property type="match status" value="1"/>
</dbReference>
<feature type="transmembrane region" description="Helical" evidence="8">
    <location>
        <begin position="168"/>
        <end position="188"/>
    </location>
</feature>
<evidence type="ECO:0000313" key="10">
    <source>
        <dbReference type="EMBL" id="PVU99803.1"/>
    </source>
</evidence>
<feature type="domain" description="Major facilitator superfamily (MFS) profile" evidence="9">
    <location>
        <begin position="13"/>
        <end position="488"/>
    </location>
</feature>
<evidence type="ECO:0000259" key="9">
    <source>
        <dbReference type="PROSITE" id="PS50850"/>
    </source>
</evidence>
<feature type="transmembrane region" description="Helical" evidence="8">
    <location>
        <begin position="83"/>
        <end position="99"/>
    </location>
</feature>
<dbReference type="InterPro" id="IPR001958">
    <property type="entry name" value="Tet-R_TetA/multi-R_MdtG-like"/>
</dbReference>
<keyword evidence="5 8" id="KW-1133">Transmembrane helix</keyword>
<dbReference type="InterPro" id="IPR050930">
    <property type="entry name" value="MFS_Vesicular_Transporter"/>
</dbReference>
<evidence type="ECO:0000256" key="5">
    <source>
        <dbReference type="ARBA" id="ARBA00022989"/>
    </source>
</evidence>
<feature type="transmembrane region" description="Helical" evidence="8">
    <location>
        <begin position="434"/>
        <end position="453"/>
    </location>
</feature>
<dbReference type="Pfam" id="PF07690">
    <property type="entry name" value="MFS_1"/>
    <property type="match status" value="1"/>
</dbReference>
<keyword evidence="11" id="KW-1185">Reference proteome</keyword>
<evidence type="ECO:0000256" key="8">
    <source>
        <dbReference type="SAM" id="Phobius"/>
    </source>
</evidence>
<dbReference type="STRING" id="61424.A0A2T9Z5D2"/>
<feature type="transmembrane region" description="Helical" evidence="8">
    <location>
        <begin position="140"/>
        <end position="162"/>
    </location>
</feature>
<gene>
    <name evidence="10" type="ORF">BB559_000404</name>
</gene>
<dbReference type="InterPro" id="IPR020846">
    <property type="entry name" value="MFS_dom"/>
</dbReference>
<dbReference type="PROSITE" id="PS50850">
    <property type="entry name" value="MFS"/>
    <property type="match status" value="1"/>
</dbReference>
<feature type="transmembrane region" description="Helical" evidence="8">
    <location>
        <begin position="279"/>
        <end position="303"/>
    </location>
</feature>
<dbReference type="InterPro" id="IPR011701">
    <property type="entry name" value="MFS"/>
</dbReference>
<protein>
    <recommendedName>
        <fullName evidence="9">Major facilitator superfamily (MFS) profile domain-containing protein</fullName>
    </recommendedName>
</protein>
<dbReference type="PANTHER" id="PTHR23506:SF23">
    <property type="entry name" value="GH10249P"/>
    <property type="match status" value="1"/>
</dbReference>
<keyword evidence="4 8" id="KW-0812">Transmembrane</keyword>
<proteinExistence type="inferred from homology"/>
<feature type="transmembrane region" description="Helical" evidence="8">
    <location>
        <begin position="378"/>
        <end position="403"/>
    </location>
</feature>
<dbReference type="OrthoDB" id="5086884at2759"/>